<feature type="binding site" evidence="7">
    <location>
        <position position="77"/>
    </location>
    <ligand>
        <name>Zn(2+)</name>
        <dbReference type="ChEBI" id="CHEBI:29105"/>
    </ligand>
</feature>
<name>I3TN48_TISMK</name>
<evidence type="ECO:0000256" key="3">
    <source>
        <dbReference type="ARBA" id="ARBA00022801"/>
    </source>
</evidence>
<evidence type="ECO:0000259" key="8">
    <source>
        <dbReference type="Pfam" id="PF01979"/>
    </source>
</evidence>
<proteinExistence type="inferred from homology"/>
<dbReference type="UniPathway" id="UPA00379">
    <property type="reaction ID" value="UER00551"/>
</dbReference>
<comment type="similarity">
    <text evidence="7">Belongs to the metallo-dependent hydrolases superfamily. HutI family.</text>
</comment>
<dbReference type="eggNOG" id="COG1228">
    <property type="taxonomic scope" value="Bacteria"/>
</dbReference>
<organism evidence="10 11">
    <name type="scientific">Tistrella mobilis (strain KA081020-065)</name>
    <dbReference type="NCBI Taxonomy" id="1110502"/>
    <lineage>
        <taxon>Bacteria</taxon>
        <taxon>Pseudomonadati</taxon>
        <taxon>Pseudomonadota</taxon>
        <taxon>Alphaproteobacteria</taxon>
        <taxon>Geminicoccales</taxon>
        <taxon>Geminicoccaceae</taxon>
        <taxon>Tistrella</taxon>
    </lineage>
</organism>
<keyword evidence="6 7" id="KW-0408">Iron</keyword>
<dbReference type="GO" id="GO:0019556">
    <property type="term" value="P:L-histidine catabolic process to glutamate and formamide"/>
    <property type="evidence" value="ECO:0007669"/>
    <property type="project" value="UniProtKB-UniRule"/>
</dbReference>
<evidence type="ECO:0000256" key="5">
    <source>
        <dbReference type="ARBA" id="ARBA00022833"/>
    </source>
</evidence>
<feature type="binding site" evidence="7">
    <location>
        <position position="247"/>
    </location>
    <ligand>
        <name>Zn(2+)</name>
        <dbReference type="ChEBI" id="CHEBI:29105"/>
    </ligand>
</feature>
<dbReference type="Gene3D" id="2.30.40.10">
    <property type="entry name" value="Urease, subunit C, domain 1"/>
    <property type="match status" value="1"/>
</dbReference>
<gene>
    <name evidence="7 10" type="primary">hutI</name>
    <name evidence="10" type="ordered locus">TMO_2348</name>
</gene>
<dbReference type="SUPFAM" id="SSF51338">
    <property type="entry name" value="Composite domain of metallo-dependent hydrolases"/>
    <property type="match status" value="1"/>
</dbReference>
<comment type="pathway">
    <text evidence="7">Amino-acid degradation; L-histidine degradation into L-glutamate; N-formimidoyl-L-glutamate from L-histidine: step 3/3.</text>
</comment>
<dbReference type="InterPro" id="IPR006680">
    <property type="entry name" value="Amidohydro-rel"/>
</dbReference>
<dbReference type="GO" id="GO:0005506">
    <property type="term" value="F:iron ion binding"/>
    <property type="evidence" value="ECO:0007669"/>
    <property type="project" value="UniProtKB-UniRule"/>
</dbReference>
<feature type="domain" description="Amidohydrolase-related" evidence="8">
    <location>
        <begin position="69"/>
        <end position="393"/>
    </location>
</feature>
<feature type="binding site" evidence="7">
    <location>
        <position position="149"/>
    </location>
    <ligand>
        <name>4-imidazolone-5-propanoate</name>
        <dbReference type="ChEBI" id="CHEBI:77893"/>
    </ligand>
</feature>
<dbReference type="HOGENOM" id="CLU_041647_0_0_5"/>
<dbReference type="Pfam" id="PF22039">
    <property type="entry name" value="HUTI_composite_bact"/>
    <property type="match status" value="1"/>
</dbReference>
<dbReference type="Pfam" id="PF01979">
    <property type="entry name" value="Amidohydro_1"/>
    <property type="match status" value="1"/>
</dbReference>
<evidence type="ECO:0000313" key="11">
    <source>
        <dbReference type="Proteomes" id="UP000005258"/>
    </source>
</evidence>
<feature type="binding site" evidence="7">
    <location>
        <position position="250"/>
    </location>
    <ligand>
        <name>4-imidazolone-5-propanoate</name>
        <dbReference type="ChEBI" id="CHEBI:77893"/>
    </ligand>
</feature>
<comment type="catalytic activity">
    <reaction evidence="7">
        <text>4-imidazolone-5-propanoate + H2O = N-formimidoyl-L-glutamate</text>
        <dbReference type="Rhea" id="RHEA:23660"/>
        <dbReference type="ChEBI" id="CHEBI:15377"/>
        <dbReference type="ChEBI" id="CHEBI:58928"/>
        <dbReference type="ChEBI" id="CHEBI:77893"/>
        <dbReference type="EC" id="3.5.2.7"/>
    </reaction>
</comment>
<feature type="binding site" evidence="7">
    <location>
        <position position="324"/>
    </location>
    <ligand>
        <name>N-formimidoyl-L-glutamate</name>
        <dbReference type="ChEBI" id="CHEBI:58928"/>
    </ligand>
</feature>
<evidence type="ECO:0000256" key="7">
    <source>
        <dbReference type="HAMAP-Rule" id="MF_00372"/>
    </source>
</evidence>
<keyword evidence="11" id="KW-1185">Reference proteome</keyword>
<dbReference type="GO" id="GO:0008270">
    <property type="term" value="F:zinc ion binding"/>
    <property type="evidence" value="ECO:0007669"/>
    <property type="project" value="UniProtKB-UniRule"/>
</dbReference>
<feature type="binding site" evidence="7">
    <location>
        <position position="326"/>
    </location>
    <ligand>
        <name>N-formimidoyl-L-glutamate</name>
        <dbReference type="ChEBI" id="CHEBI:58928"/>
    </ligand>
</feature>
<comment type="cofactor">
    <cofactor evidence="7">
        <name>Zn(2+)</name>
        <dbReference type="ChEBI" id="CHEBI:29105"/>
    </cofactor>
    <cofactor evidence="7">
        <name>Fe(3+)</name>
        <dbReference type="ChEBI" id="CHEBI:29034"/>
    </cofactor>
    <text evidence="7">Binds 1 zinc or iron ion per subunit.</text>
</comment>
<dbReference type="EC" id="3.5.2.7" evidence="1 7"/>
<comment type="subcellular location">
    <subcellularLocation>
        <location evidence="7">Cytoplasm</location>
    </subcellularLocation>
</comment>
<feature type="binding site" evidence="7">
    <location>
        <position position="247"/>
    </location>
    <ligand>
        <name>Fe(3+)</name>
        <dbReference type="ChEBI" id="CHEBI:29034"/>
    </ligand>
</feature>
<feature type="binding site" evidence="7">
    <location>
        <position position="327"/>
    </location>
    <ligand>
        <name>4-imidazolone-5-propanoate</name>
        <dbReference type="ChEBI" id="CHEBI:77893"/>
    </ligand>
</feature>
<feature type="binding site" evidence="7">
    <location>
        <position position="322"/>
    </location>
    <ligand>
        <name>Fe(3+)</name>
        <dbReference type="ChEBI" id="CHEBI:29034"/>
    </ligand>
</feature>
<keyword evidence="4 7" id="KW-0369">Histidine metabolism</keyword>
<sequence length="421" mass="44383">MTTATRWDRIWVNLHVATMVPGDEPYGAIGDAAVAVKDGRIAWVGPAQDLPGLPAMLATEVIDAGGAWMTPGLIDCHTHLVHGGNRAREFELRLNGASYEEIAKAGGGILSTVTATRAADQDRLVADALPRLDALLAEGVTTVEVKSGYGLETDTELRMLRAARALGRLRPVEIRTTLLGAHALPPEFADDAEAYVDLVVREMIPAAAEAGLADAVDAFCERIAFSTAQTRRVFDAARAAGLPVKLHAEQLSDQKGAVLAAEFGALSADHLEYLGTDGVRAMAAAGTVAVLLPGAFYMLREKQLPPILELRSAGVPIAISTDCNPGTSPVTSLLLMVNMACTLFRLTPEEALAGVTRVAARALGLEDRGTIAPGRRADLALWRIGTPAELAYMVGFNPCIQVVRGGLPRDPRMGFAGEAAA</sequence>
<dbReference type="GO" id="GO:0019557">
    <property type="term" value="P:L-histidine catabolic process to glutamate and formate"/>
    <property type="evidence" value="ECO:0007669"/>
    <property type="project" value="UniProtKB-UniPathway"/>
</dbReference>
<accession>I3TN48</accession>
<dbReference type="InterPro" id="IPR032466">
    <property type="entry name" value="Metal_Hydrolase"/>
</dbReference>
<dbReference type="PANTHER" id="PTHR42752">
    <property type="entry name" value="IMIDAZOLONEPROPIONASE"/>
    <property type="match status" value="1"/>
</dbReference>
<dbReference type="PANTHER" id="PTHR42752:SF1">
    <property type="entry name" value="IMIDAZOLONEPROPIONASE-RELATED"/>
    <property type="match status" value="1"/>
</dbReference>
<keyword evidence="3 7" id="KW-0378">Hydrolase</keyword>
<dbReference type="GO" id="GO:0005737">
    <property type="term" value="C:cytoplasm"/>
    <property type="evidence" value="ECO:0007669"/>
    <property type="project" value="UniProtKB-SubCell"/>
</dbReference>
<dbReference type="EMBL" id="CP003236">
    <property type="protein sequence ID" value="AFK54186.1"/>
    <property type="molecule type" value="Genomic_DNA"/>
</dbReference>
<keyword evidence="2 7" id="KW-0479">Metal-binding</keyword>
<evidence type="ECO:0000313" key="10">
    <source>
        <dbReference type="EMBL" id="AFK54186.1"/>
    </source>
</evidence>
<feature type="binding site" evidence="7">
    <location>
        <position position="86"/>
    </location>
    <ligand>
        <name>4-imidazolone-5-propanoate</name>
        <dbReference type="ChEBI" id="CHEBI:77893"/>
    </ligand>
</feature>
<evidence type="ECO:0000259" key="9">
    <source>
        <dbReference type="Pfam" id="PF22039"/>
    </source>
</evidence>
<comment type="function">
    <text evidence="7">Catalyzes the hydrolytic cleavage of the carbon-nitrogen bond in imidazolone-5-propanoate to yield N-formimidoyl-L-glutamate. It is the third step in the universal histidine degradation pathway.</text>
</comment>
<feature type="domain" description="Aminodeoxyfutalosine deaminase/Imidazolonepropionase-like composite" evidence="9">
    <location>
        <begin position="32"/>
        <end position="50"/>
    </location>
</feature>
<dbReference type="FunFam" id="3.20.20.140:FF:000007">
    <property type="entry name" value="Imidazolonepropionase"/>
    <property type="match status" value="1"/>
</dbReference>
<evidence type="ECO:0000256" key="6">
    <source>
        <dbReference type="ARBA" id="ARBA00023004"/>
    </source>
</evidence>
<dbReference type="HAMAP" id="MF_00372">
    <property type="entry name" value="HutI"/>
    <property type="match status" value="1"/>
</dbReference>
<feature type="binding site" evidence="7">
    <location>
        <position position="149"/>
    </location>
    <ligand>
        <name>N-formimidoyl-L-glutamate</name>
        <dbReference type="ChEBI" id="CHEBI:58928"/>
    </ligand>
</feature>
<dbReference type="InterPro" id="IPR011059">
    <property type="entry name" value="Metal-dep_hydrolase_composite"/>
</dbReference>
<feature type="binding site" evidence="7">
    <location>
        <position position="79"/>
    </location>
    <ligand>
        <name>Zn(2+)</name>
        <dbReference type="ChEBI" id="CHEBI:29105"/>
    </ligand>
</feature>
<dbReference type="GO" id="GO:0050480">
    <property type="term" value="F:imidazolonepropionase activity"/>
    <property type="evidence" value="ECO:0007669"/>
    <property type="project" value="UniProtKB-UniRule"/>
</dbReference>
<dbReference type="InterPro" id="IPR005920">
    <property type="entry name" value="HutI"/>
</dbReference>
<keyword evidence="7" id="KW-0963">Cytoplasm</keyword>
<evidence type="ECO:0000256" key="4">
    <source>
        <dbReference type="ARBA" id="ARBA00022808"/>
    </source>
</evidence>
<dbReference type="PATRIC" id="fig|1110502.3.peg.2412"/>
<feature type="binding site" evidence="7">
    <location>
        <position position="182"/>
    </location>
    <ligand>
        <name>4-imidazolone-5-propanoate</name>
        <dbReference type="ChEBI" id="CHEBI:77893"/>
    </ligand>
</feature>
<evidence type="ECO:0000256" key="2">
    <source>
        <dbReference type="ARBA" id="ARBA00022723"/>
    </source>
</evidence>
<dbReference type="KEGG" id="tmo:TMO_2348"/>
<reference evidence="10 11" key="1">
    <citation type="journal article" date="2012" name="J. Am. Chem. Soc.">
        <title>Bacterial biosynthesis and maturation of the didemnin anti-cancer agents.</title>
        <authorList>
            <person name="Xu Y."/>
            <person name="Kersten R.D."/>
            <person name="Nam S.J."/>
            <person name="Lu L."/>
            <person name="Al-Suwailem A.M."/>
            <person name="Zheng H."/>
            <person name="Fenical W."/>
            <person name="Dorrestein P.C."/>
            <person name="Moore B.S."/>
            <person name="Qian P.Y."/>
        </authorList>
    </citation>
    <scope>NUCLEOTIDE SEQUENCE [LARGE SCALE GENOMIC DNA]</scope>
    <source>
        <strain evidence="10 11">KA081020-065</strain>
    </source>
</reference>
<dbReference type="RefSeq" id="WP_014745863.1">
    <property type="nucleotide sequence ID" value="NC_017956.1"/>
</dbReference>
<dbReference type="Proteomes" id="UP000005258">
    <property type="component" value="Chromosome"/>
</dbReference>
<dbReference type="NCBIfam" id="TIGR01224">
    <property type="entry name" value="hutI"/>
    <property type="match status" value="1"/>
</dbReference>
<dbReference type="InterPro" id="IPR054418">
    <property type="entry name" value="MQNX/HUTI_composite_N"/>
</dbReference>
<keyword evidence="5 7" id="KW-0862">Zinc</keyword>
<feature type="binding site" evidence="7">
    <location>
        <position position="77"/>
    </location>
    <ligand>
        <name>Fe(3+)</name>
        <dbReference type="ChEBI" id="CHEBI:29034"/>
    </ligand>
</feature>
<dbReference type="STRING" id="1110502.TMO_2348"/>
<feature type="binding site" evidence="7">
    <location>
        <position position="322"/>
    </location>
    <ligand>
        <name>Zn(2+)</name>
        <dbReference type="ChEBI" id="CHEBI:29105"/>
    </ligand>
</feature>
<dbReference type="SUPFAM" id="SSF51556">
    <property type="entry name" value="Metallo-dependent hydrolases"/>
    <property type="match status" value="1"/>
</dbReference>
<dbReference type="CDD" id="cd01296">
    <property type="entry name" value="Imidazolone-5PH"/>
    <property type="match status" value="1"/>
</dbReference>
<feature type="binding site" evidence="7">
    <location>
        <position position="79"/>
    </location>
    <ligand>
        <name>Fe(3+)</name>
        <dbReference type="ChEBI" id="CHEBI:29034"/>
    </ligand>
</feature>
<dbReference type="Gene3D" id="3.20.20.140">
    <property type="entry name" value="Metal-dependent hydrolases"/>
    <property type="match status" value="1"/>
</dbReference>
<dbReference type="AlphaFoldDB" id="I3TN48"/>
<protein>
    <recommendedName>
        <fullName evidence="1 7">Imidazolonepropionase</fullName>
        <ecNumber evidence="1 7">3.5.2.7</ecNumber>
    </recommendedName>
    <alternativeName>
        <fullName evidence="7">Imidazolone-5-propionate hydrolase</fullName>
    </alternativeName>
</protein>
<evidence type="ECO:0000256" key="1">
    <source>
        <dbReference type="ARBA" id="ARBA00012864"/>
    </source>
</evidence>